<dbReference type="OrthoDB" id="9810445at2"/>
<reference evidence="9 10" key="2">
    <citation type="submission" date="2018-03" db="EMBL/GenBank/DDBJ databases">
        <title>The ancient ancestry and fast evolution of plastids.</title>
        <authorList>
            <person name="Moore K.R."/>
            <person name="Magnabosco C."/>
            <person name="Momper L."/>
            <person name="Gold D.A."/>
            <person name="Bosak T."/>
            <person name="Fournier G.P."/>
        </authorList>
    </citation>
    <scope>NUCLEOTIDE SEQUENCE [LARGE SCALE GENOMIC DNA]</scope>
    <source>
        <strain evidence="9 10">CCAP 1448/3</strain>
    </source>
</reference>
<dbReference type="InterPro" id="IPR011990">
    <property type="entry name" value="TPR-like_helical_dom_sf"/>
</dbReference>
<dbReference type="EMBL" id="PVWJ01000020">
    <property type="protein sequence ID" value="PSB03965.1"/>
    <property type="molecule type" value="Genomic_DNA"/>
</dbReference>
<dbReference type="PANTHER" id="PTHR22726">
    <property type="entry name" value="METALLOENDOPEPTIDASE OMA1"/>
    <property type="match status" value="1"/>
</dbReference>
<dbReference type="InterPro" id="IPR001915">
    <property type="entry name" value="Peptidase_M48"/>
</dbReference>
<dbReference type="Gene3D" id="1.25.40.10">
    <property type="entry name" value="Tetratricopeptide repeat domain"/>
    <property type="match status" value="1"/>
</dbReference>
<keyword evidence="2" id="KW-0645">Protease</keyword>
<evidence type="ECO:0000256" key="1">
    <source>
        <dbReference type="ARBA" id="ARBA00001947"/>
    </source>
</evidence>
<keyword evidence="4" id="KW-0378">Hydrolase</keyword>
<evidence type="ECO:0000313" key="10">
    <source>
        <dbReference type="Proteomes" id="UP000238762"/>
    </source>
</evidence>
<keyword evidence="10" id="KW-1185">Reference proteome</keyword>
<protein>
    <submittedName>
        <fullName evidence="9">Peptidase M48 Ste24p</fullName>
    </submittedName>
</protein>
<evidence type="ECO:0000256" key="5">
    <source>
        <dbReference type="ARBA" id="ARBA00022833"/>
    </source>
</evidence>
<keyword evidence="7" id="KW-0732">Signal</keyword>
<dbReference type="GO" id="GO:0004222">
    <property type="term" value="F:metalloendopeptidase activity"/>
    <property type="evidence" value="ECO:0007669"/>
    <property type="project" value="InterPro"/>
</dbReference>
<proteinExistence type="predicted"/>
<feature type="domain" description="Peptidase M48" evidence="8">
    <location>
        <begin position="294"/>
        <end position="460"/>
    </location>
</feature>
<dbReference type="InterPro" id="IPR051156">
    <property type="entry name" value="Mito/Outer_Membr_Metalloprot"/>
</dbReference>
<feature type="chain" id="PRO_5015516841" evidence="7">
    <location>
        <begin position="25"/>
        <end position="504"/>
    </location>
</feature>
<comment type="caution">
    <text evidence="9">The sequence shown here is derived from an EMBL/GenBank/DDBJ whole genome shotgun (WGS) entry which is preliminary data.</text>
</comment>
<dbReference type="Gene3D" id="3.30.2010.10">
    <property type="entry name" value="Metalloproteases ('zincins'), catalytic domain"/>
    <property type="match status" value="1"/>
</dbReference>
<dbReference type="GO" id="GO:0051603">
    <property type="term" value="P:proteolysis involved in protein catabolic process"/>
    <property type="evidence" value="ECO:0007669"/>
    <property type="project" value="TreeGrafter"/>
</dbReference>
<name>A0A2T1C6R1_9CYAN</name>
<dbReference type="CDD" id="cd07333">
    <property type="entry name" value="M48C_bepA_like"/>
    <property type="match status" value="1"/>
</dbReference>
<dbReference type="Proteomes" id="UP000238762">
    <property type="component" value="Unassembled WGS sequence"/>
</dbReference>
<keyword evidence="3" id="KW-0479">Metal-binding</keyword>
<gene>
    <name evidence="9" type="ORF">C7B64_05855</name>
</gene>
<organism evidence="9 10">
    <name type="scientific">Merismopedia glauca CCAP 1448/3</name>
    <dbReference type="NCBI Taxonomy" id="1296344"/>
    <lineage>
        <taxon>Bacteria</taxon>
        <taxon>Bacillati</taxon>
        <taxon>Cyanobacteriota</taxon>
        <taxon>Cyanophyceae</taxon>
        <taxon>Synechococcales</taxon>
        <taxon>Merismopediaceae</taxon>
        <taxon>Merismopedia</taxon>
    </lineage>
</organism>
<dbReference type="PANTHER" id="PTHR22726:SF1">
    <property type="entry name" value="METALLOENDOPEPTIDASE OMA1, MITOCHONDRIAL"/>
    <property type="match status" value="1"/>
</dbReference>
<evidence type="ECO:0000256" key="2">
    <source>
        <dbReference type="ARBA" id="ARBA00022670"/>
    </source>
</evidence>
<dbReference type="AlphaFoldDB" id="A0A2T1C6R1"/>
<keyword evidence="5" id="KW-0862">Zinc</keyword>
<keyword evidence="6" id="KW-0482">Metalloprotease</keyword>
<dbReference type="SUPFAM" id="SSF48452">
    <property type="entry name" value="TPR-like"/>
    <property type="match status" value="1"/>
</dbReference>
<evidence type="ECO:0000256" key="4">
    <source>
        <dbReference type="ARBA" id="ARBA00022801"/>
    </source>
</evidence>
<dbReference type="RefSeq" id="WP_106287721.1">
    <property type="nucleotide sequence ID" value="NZ_CAWNTC010000229.1"/>
</dbReference>
<evidence type="ECO:0000313" key="9">
    <source>
        <dbReference type="EMBL" id="PSB03965.1"/>
    </source>
</evidence>
<feature type="signal peptide" evidence="7">
    <location>
        <begin position="1"/>
        <end position="24"/>
    </location>
</feature>
<sequence length="504" mass="56142">MNICYKSLLFSFSLLLGFNNINLARVSAYPTSIAQNQVNQPTSSTQPLTETERQKLLEEGDKLYLGGQYTAAQELYRQAKPPFNRNQSVIGIKPAIYDPQKLTPAGKVYWRIAQAGLKQGLESKIFIPLKSLVEKYPEFIPGHIEYAKALKLYNRESEALASLERATSLYPTEPDLVKTSINSHETAKRWLEASLAARHFVIFNPNSPQVAEFTKIADEDLKRFQSSLRVKQRENTIANVLTGAVSYAVSGNFFGLISGIETTALLLQGESAVGEKIAARLKDRLDLITDPEVSGYVDEIGNKIALIGGRKDFKYEFYVVKDDSLNAFALPGGKVFINAGAILKANSEAEFAGLLAHEISHAVLSHGFELATEGSLTANLGQFLPYGSTLANLIVLDYSRDMERQADILGTRLLANSGYAADGLWNLMITLDKEKEGRSFSFAWLSSHPATPERIAYLQGIIEQYGYNRYGFEGIARHRQIKDRLQQIIDKDKLRQRSETDEPK</sequence>
<reference evidence="9 10" key="1">
    <citation type="submission" date="2018-02" db="EMBL/GenBank/DDBJ databases">
        <authorList>
            <person name="Cohen D.B."/>
            <person name="Kent A.D."/>
        </authorList>
    </citation>
    <scope>NUCLEOTIDE SEQUENCE [LARGE SCALE GENOMIC DNA]</scope>
    <source>
        <strain evidence="9 10">CCAP 1448/3</strain>
    </source>
</reference>
<comment type="cofactor">
    <cofactor evidence="1">
        <name>Zn(2+)</name>
        <dbReference type="ChEBI" id="CHEBI:29105"/>
    </cofactor>
</comment>
<evidence type="ECO:0000259" key="8">
    <source>
        <dbReference type="Pfam" id="PF01435"/>
    </source>
</evidence>
<dbReference type="GO" id="GO:0016020">
    <property type="term" value="C:membrane"/>
    <property type="evidence" value="ECO:0007669"/>
    <property type="project" value="TreeGrafter"/>
</dbReference>
<evidence type="ECO:0000256" key="7">
    <source>
        <dbReference type="SAM" id="SignalP"/>
    </source>
</evidence>
<dbReference type="Pfam" id="PF01435">
    <property type="entry name" value="Peptidase_M48"/>
    <property type="match status" value="1"/>
</dbReference>
<evidence type="ECO:0000256" key="6">
    <source>
        <dbReference type="ARBA" id="ARBA00023049"/>
    </source>
</evidence>
<dbReference type="GO" id="GO:0046872">
    <property type="term" value="F:metal ion binding"/>
    <property type="evidence" value="ECO:0007669"/>
    <property type="project" value="UniProtKB-KW"/>
</dbReference>
<accession>A0A2T1C6R1</accession>
<evidence type="ECO:0000256" key="3">
    <source>
        <dbReference type="ARBA" id="ARBA00022723"/>
    </source>
</evidence>